<proteinExistence type="predicted"/>
<keyword evidence="3" id="KW-0804">Transcription</keyword>
<dbReference type="InterPro" id="IPR008920">
    <property type="entry name" value="TF_FadR/GntR_C"/>
</dbReference>
<dbReference type="Proteomes" id="UP000019113">
    <property type="component" value="Unassembled WGS sequence"/>
</dbReference>
<dbReference type="Pfam" id="PF00392">
    <property type="entry name" value="GntR"/>
    <property type="match status" value="1"/>
</dbReference>
<keyword evidence="7" id="KW-1185">Reference proteome</keyword>
<keyword evidence="2" id="KW-0238">DNA-binding</keyword>
<dbReference type="Pfam" id="PF07729">
    <property type="entry name" value="FCD"/>
    <property type="match status" value="1"/>
</dbReference>
<dbReference type="InterPro" id="IPR011711">
    <property type="entry name" value="GntR_C"/>
</dbReference>
<dbReference type="STRING" id="1178482.AR456_06545"/>
<dbReference type="eggNOG" id="COG1802">
    <property type="taxonomic scope" value="Bacteria"/>
</dbReference>
<reference evidence="6 7" key="1">
    <citation type="submission" date="2013-08" db="EMBL/GenBank/DDBJ databases">
        <title>draft genome of Halomonas huanghegensis, strain BJGMM-B45T.</title>
        <authorList>
            <person name="Miao C."/>
            <person name="Wan Y."/>
            <person name="Jin W."/>
        </authorList>
    </citation>
    <scope>NUCLEOTIDE SEQUENCE [LARGE SCALE GENOMIC DNA]</scope>
    <source>
        <strain evidence="6 7">BJGMM-B45</strain>
    </source>
</reference>
<dbReference type="PANTHER" id="PTHR43537">
    <property type="entry name" value="TRANSCRIPTIONAL REGULATOR, GNTR FAMILY"/>
    <property type="match status" value="1"/>
</dbReference>
<evidence type="ECO:0000313" key="6">
    <source>
        <dbReference type="EMBL" id="ERL50517.1"/>
    </source>
</evidence>
<dbReference type="eggNOG" id="COG2188">
    <property type="taxonomic scope" value="Bacteria"/>
</dbReference>
<dbReference type="OrthoDB" id="8066003at2"/>
<dbReference type="PANTHER" id="PTHR43537:SF24">
    <property type="entry name" value="GLUCONATE OPERON TRANSCRIPTIONAL REPRESSOR"/>
    <property type="match status" value="1"/>
</dbReference>
<organism evidence="6 7">
    <name type="scientific">Halomonas huangheensis</name>
    <dbReference type="NCBI Taxonomy" id="1178482"/>
    <lineage>
        <taxon>Bacteria</taxon>
        <taxon>Pseudomonadati</taxon>
        <taxon>Pseudomonadota</taxon>
        <taxon>Gammaproteobacteria</taxon>
        <taxon>Oceanospirillales</taxon>
        <taxon>Halomonadaceae</taxon>
        <taxon>Halomonas</taxon>
    </lineage>
</organism>
<evidence type="ECO:0000256" key="4">
    <source>
        <dbReference type="SAM" id="MobiDB-lite"/>
    </source>
</evidence>
<dbReference type="InterPro" id="IPR036390">
    <property type="entry name" value="WH_DNA-bd_sf"/>
</dbReference>
<feature type="region of interest" description="Disordered" evidence="4">
    <location>
        <begin position="1"/>
        <end position="32"/>
    </location>
</feature>
<dbReference type="PATRIC" id="fig|1178482.3.peg.3620"/>
<dbReference type="InterPro" id="IPR036388">
    <property type="entry name" value="WH-like_DNA-bd_sf"/>
</dbReference>
<accession>W1N4L7</accession>
<dbReference type="PROSITE" id="PS50949">
    <property type="entry name" value="HTH_GNTR"/>
    <property type="match status" value="1"/>
</dbReference>
<dbReference type="AlphaFoldDB" id="W1N4L7"/>
<evidence type="ECO:0000256" key="1">
    <source>
        <dbReference type="ARBA" id="ARBA00023015"/>
    </source>
</evidence>
<protein>
    <recommendedName>
        <fullName evidence="5">HTH gntR-type domain-containing protein</fullName>
    </recommendedName>
</protein>
<dbReference type="SMART" id="SM00895">
    <property type="entry name" value="FCD"/>
    <property type="match status" value="1"/>
</dbReference>
<gene>
    <name evidence="6" type="ORF">BJB45_05155</name>
</gene>
<dbReference type="SMART" id="SM00345">
    <property type="entry name" value="HTH_GNTR"/>
    <property type="match status" value="2"/>
</dbReference>
<dbReference type="Gene3D" id="1.20.120.530">
    <property type="entry name" value="GntR ligand-binding domain-like"/>
    <property type="match status" value="1"/>
</dbReference>
<feature type="domain" description="HTH gntR-type" evidence="5">
    <location>
        <begin position="55"/>
        <end position="122"/>
    </location>
</feature>
<dbReference type="EMBL" id="AVBC01000039">
    <property type="protein sequence ID" value="ERL50517.1"/>
    <property type="molecule type" value="Genomic_DNA"/>
</dbReference>
<evidence type="ECO:0000313" key="7">
    <source>
        <dbReference type="Proteomes" id="UP000019113"/>
    </source>
</evidence>
<dbReference type="SUPFAM" id="SSF48008">
    <property type="entry name" value="GntR ligand-binding domain-like"/>
    <property type="match status" value="1"/>
</dbReference>
<dbReference type="KEGG" id="hhu:AR456_06545"/>
<dbReference type="GO" id="GO:0003677">
    <property type="term" value="F:DNA binding"/>
    <property type="evidence" value="ECO:0007669"/>
    <property type="project" value="UniProtKB-KW"/>
</dbReference>
<evidence type="ECO:0000259" key="5">
    <source>
        <dbReference type="PROSITE" id="PS50949"/>
    </source>
</evidence>
<dbReference type="SUPFAM" id="SSF46785">
    <property type="entry name" value="Winged helix' DNA-binding domain"/>
    <property type="match status" value="1"/>
</dbReference>
<evidence type="ECO:0000256" key="3">
    <source>
        <dbReference type="ARBA" id="ARBA00023163"/>
    </source>
</evidence>
<evidence type="ECO:0000256" key="2">
    <source>
        <dbReference type="ARBA" id="ARBA00023125"/>
    </source>
</evidence>
<keyword evidence="1" id="KW-0805">Transcription regulation</keyword>
<dbReference type="GO" id="GO:0003700">
    <property type="term" value="F:DNA-binding transcription factor activity"/>
    <property type="evidence" value="ECO:0007669"/>
    <property type="project" value="InterPro"/>
</dbReference>
<name>W1N4L7_9GAMM</name>
<comment type="caution">
    <text evidence="6">The sequence shown here is derived from an EMBL/GenBank/DDBJ whole genome shotgun (WGS) entry which is preliminary data.</text>
</comment>
<dbReference type="InterPro" id="IPR000524">
    <property type="entry name" value="Tscrpt_reg_HTH_GntR"/>
</dbReference>
<dbReference type="Gene3D" id="1.10.10.10">
    <property type="entry name" value="Winged helix-like DNA-binding domain superfamily/Winged helix DNA-binding domain"/>
    <property type="match status" value="1"/>
</dbReference>
<sequence>MWTQESLNDDVGKSPPCLPSRGPGNKIKKSRNDKYRALPFMDMETTISSPNNKKTSSSEVLAKNICSLVVQEGLTTGDHLREIHFSDRLKVSRTLTRSAFKLLEEQGVLERRPNRGFFLRDMDSIREQLQDAPSSQGVDLHPLCYKLARDYLHHELPGHFTESDIVRQYEESRATVQQALIEMEKEGWLQRLLGYGWEFGSFLTSSLSYEQCYRFRALIEPAALREPTYSPDKQVLTTLKQKQQALLESADSCSASRMFNTGVEFHEAIVGFSGNAFLLEGLQKANRLRRLLEYSVHSARVAPQHECEDHLHIIMLLEEGAYLEAADFLQDHLGKARREKASIVKRMLS</sequence>